<evidence type="ECO:0000256" key="4">
    <source>
        <dbReference type="ARBA" id="ARBA00022722"/>
    </source>
</evidence>
<feature type="compositionally biased region" description="Basic residues" evidence="8">
    <location>
        <begin position="1247"/>
        <end position="1257"/>
    </location>
</feature>
<keyword evidence="2" id="KW-0808">Transferase</keyword>
<name>A0A388LAH1_CHABU</name>
<evidence type="ECO:0000256" key="1">
    <source>
        <dbReference type="ARBA" id="ARBA00012493"/>
    </source>
</evidence>
<dbReference type="EC" id="2.7.7.49" evidence="1"/>
<evidence type="ECO:0000259" key="9">
    <source>
        <dbReference type="PROSITE" id="PS50878"/>
    </source>
</evidence>
<dbReference type="CDD" id="cd01647">
    <property type="entry name" value="RT_LTR"/>
    <property type="match status" value="1"/>
</dbReference>
<feature type="compositionally biased region" description="Acidic residues" evidence="8">
    <location>
        <begin position="645"/>
        <end position="664"/>
    </location>
</feature>
<feature type="domain" description="Integrase catalytic" evidence="10">
    <location>
        <begin position="2150"/>
        <end position="2315"/>
    </location>
</feature>
<dbReference type="InterPro" id="IPR012337">
    <property type="entry name" value="RNaseH-like_sf"/>
</dbReference>
<feature type="region of interest" description="Disordered" evidence="8">
    <location>
        <begin position="1224"/>
        <end position="1272"/>
    </location>
</feature>
<evidence type="ECO:0000259" key="10">
    <source>
        <dbReference type="PROSITE" id="PS50994"/>
    </source>
</evidence>
<dbReference type="Pfam" id="PF04937">
    <property type="entry name" value="DUF659"/>
    <property type="match status" value="1"/>
</dbReference>
<dbReference type="Pfam" id="PF17917">
    <property type="entry name" value="RT_RNaseH"/>
    <property type="match status" value="1"/>
</dbReference>
<feature type="compositionally biased region" description="Basic and acidic residues" evidence="8">
    <location>
        <begin position="512"/>
        <end position="521"/>
    </location>
</feature>
<dbReference type="Pfam" id="PF00078">
    <property type="entry name" value="RVT_1"/>
    <property type="match status" value="1"/>
</dbReference>
<gene>
    <name evidence="11" type="ORF">CBR_g28898</name>
</gene>
<evidence type="ECO:0000313" key="12">
    <source>
        <dbReference type="Proteomes" id="UP000265515"/>
    </source>
</evidence>
<evidence type="ECO:0000256" key="8">
    <source>
        <dbReference type="SAM" id="MobiDB-lite"/>
    </source>
</evidence>
<keyword evidence="12" id="KW-1185">Reference proteome</keyword>
<dbReference type="Pfam" id="PF08284">
    <property type="entry name" value="RVP_2"/>
    <property type="match status" value="1"/>
</dbReference>
<dbReference type="GO" id="GO:0015074">
    <property type="term" value="P:DNA integration"/>
    <property type="evidence" value="ECO:0007669"/>
    <property type="project" value="InterPro"/>
</dbReference>
<sequence>MRIQKQVEPLTKCWDVTGCTFITDGSNDRRERPVMNFLAVGEQGAVLVATVYMDGKKKTGAALAKPWEKIMREIGLHRINAICTDNAEVNKRAAQILERRTDPAVARIPWVPCAAHCCSLLLRDISKLDWVKGTVKRGHTIVKFIRNHHTTNSFMMSLDSSLTLLQPTEVRFGSVYRMLERIHNRRAVLKDMVDSMNVGKWKAMRWSSAKLQAKADLVYFTLQRDAWWTELRKVVEMMEPLYLLLRRMDKDGTAPSNLVEYDRLMERMLAEVVLTPEQRSSVLEKVRDRMKMMRQPVHALAFLLDPRRRDPKWLLDRDSALVQNALCYLQRQIGAPRKPKAHVDIMKDLREFHKRPTAYDPKRKDKKMWEPDAVEDADIILPSEWWATYGGDVPKLQAIAIKVMGMWSTATPAERNWSSMDLVHSKRRNRLKPATVEKLVYIHWNMNLLRASKNFKDHHYVDLWAEFFESLPDAEEGDDPLLAVPEEKKGKTEEEQAWERALTKLTKGRIPKNLEDDKEEHTDDSDLEDEIWEGKAPWSESSSEGEADDGSSDDFELGAQPTIPGTTYTDTDIDMVLRPGPIDADEAEADRAKAMADADRERVQRRMREEEERRAAVPTRREMQKQKKKVGEHEPEPAREMGQHEEEEEEEMGQQDEVEEEEMGQQDKEEEHEMVHLAQEEEEMEEEEEEACMEQREEEMEQDEGKGTDQPEEGLEDQHAERVGESKEEQQHDEMAHREEEPQQQQHAPTTVYKRQKKTAEPAGSPENSPEFPDNLEGSQQDNLWVSKVGRKRKAPPVDDVPRPKLPRGKPRKNKTANPAMKPKKKKRKCKPCTKIVEDDPDSDNCSKQFVEDEGCTDDRHWPVMDQRSGEADEAYQAQMLAWSTETKKRADDAAAAAKKKAEDAEQARWLTEAENGRLEDCENKIALLLSHLTDLLATCITQQEDIHSLDDLLAQVQGRLQQLEQRPVAAPDASSSNTSDRLEALEMHVGSLQDGAQLQQTATQQLQQRICTTANTSSSEPRETAPKFDGQEIFCDSIKTDPIPWFRKFELTLQLHNVKEHKHHAYLYSRSRGACLLSKYGVVAVDLHTKISWDDLKAAWHKRFQVEPPEIKAMDKLMVFEQGTLPSTDWIAEYQRLTSVPDIEIGFKAIRHYFISRSFPTLTNALTHVEDTLTTTAELFDKAAQIIITNKEAKNLRSSATGPSRDQHRPRVVVVAAATPFEQTSEAVSTSEGDRLAAAREGGRPGRGRGRGKTKTHTASSPGPGAAAPAAPWTQYDISELAFKAGTRFHYCLCSGDMSSSSGSSRESTREFNIEVLDPLTSEDFAWLPLPTTGRLSRPQCATLSFYAPPTLPTDDEVAVGDILSYTTKVAREFCTQRYDDNNALLMYVRIQVGQASCSALLDSDASRNFMSQSFLQRAGLGTQVRRKANPTAIKLADGKTQQLLDRYIEVVQVYFAPRACEPVTFDILDTDFDIILGMPWLASADRTVNFHRRTLSVRDAFGAEVACTIPLPHPSIRCQVVTAKSFRATCTYEQPKEIGLCFLRTVTVADASPTDLSSDPRVVRLLDEFTDIFESPIGVVPDRPISHEIILEAGVVPPKGCIYHMSEEELEVLCAQLDNLLTKGWIRPSSSPYGAPVLFVRKKNKDLRLCIDYRKLNAQTVKNAGPLPRIDDLLERLGGAKYFSKLDLKSGYHQISIRPSDRYKSAFKTRYGHFEWVVMRFGLTNALATFQAAMTNENRAMLDRFVLVYLDDILVYGRSLEDHLGHLRRVLETLRRAKYKANRDKCEFVRQELEYLGHFVTPEGISPLSKKIQAIQEWLEPRNVTDLRSFLGPAGYYQRFIKGYSKIAAHLTKLQCEDRSFDFGEEAWESFLALKAALLSAEVLRIYDPLLPTRVTTDASGYDIGAILEQHDVVDWHPVKYFSKKVSVVHSIDDARKELLAFVHVLKRWRHFLLGRSQFRWVTDNNPLVFYKTQDTVNNTIARWMAFIDQFDFFPDHIPTKSNRFADALSRRPDLCTAVYSTFEIDDDLRNSFIRGYQADREFRDKYANCSSPDSAPSHYRIQEGYLLVHTRGKDLLCVPSDPHLRTRLLGEFHDAPATGHFGVNRTIGRLRQRFWWPGLLGDVTCYCESCEVCRRCKSRNHRPYGELRPLPVPLRRREAIAMDITGPFPKHKTGVDGILTVVDRLTKFAMFLPCPYHAKAPELAEVLYAGWIRTKGYPKEIVCDRDTRFMSDFWLALIKRWGSSLKPSSARHPQTDGQTERAQQTAQVLLRTLIRLEQDNWVELLPDVELAYNSSIHLAIRISPFEFEHGSPVTSLLDTITPRTAENDDHLFFLCRMQELLVKARDPISRRRPRVGFRSEIQP</sequence>
<feature type="compositionally biased region" description="Acidic residues" evidence="8">
    <location>
        <begin position="522"/>
        <end position="531"/>
    </location>
</feature>
<dbReference type="InterPro" id="IPR008906">
    <property type="entry name" value="HATC_C_dom"/>
</dbReference>
<dbReference type="Gene3D" id="3.30.420.10">
    <property type="entry name" value="Ribonuclease H-like superfamily/Ribonuclease H"/>
    <property type="match status" value="1"/>
</dbReference>
<evidence type="ECO:0000313" key="11">
    <source>
        <dbReference type="EMBL" id="GBG79182.1"/>
    </source>
</evidence>
<feature type="compositionally biased region" description="Basic and acidic residues" evidence="8">
    <location>
        <begin position="716"/>
        <end position="741"/>
    </location>
</feature>
<dbReference type="GO" id="GO:0003964">
    <property type="term" value="F:RNA-directed DNA polymerase activity"/>
    <property type="evidence" value="ECO:0007669"/>
    <property type="project" value="UniProtKB-KW"/>
</dbReference>
<feature type="compositionally biased region" description="Basic and acidic residues" evidence="8">
    <location>
        <begin position="1233"/>
        <end position="1245"/>
    </location>
</feature>
<dbReference type="CDD" id="cd09274">
    <property type="entry name" value="RNase_HI_RT_Ty3"/>
    <property type="match status" value="1"/>
</dbReference>
<dbReference type="PANTHER" id="PTHR37984:SF5">
    <property type="entry name" value="PROTEIN NYNRIN-LIKE"/>
    <property type="match status" value="1"/>
</dbReference>
<dbReference type="PROSITE" id="PS50878">
    <property type="entry name" value="RT_POL"/>
    <property type="match status" value="1"/>
</dbReference>
<dbReference type="Gene3D" id="3.10.10.10">
    <property type="entry name" value="HIV Type 1 Reverse Transcriptase, subunit A, domain 1"/>
    <property type="match status" value="1"/>
</dbReference>
<dbReference type="GO" id="GO:0004519">
    <property type="term" value="F:endonuclease activity"/>
    <property type="evidence" value="ECO:0007669"/>
    <property type="project" value="UniProtKB-KW"/>
</dbReference>
<dbReference type="InterPro" id="IPR036397">
    <property type="entry name" value="RNaseH_sf"/>
</dbReference>
<dbReference type="Pfam" id="PF05699">
    <property type="entry name" value="Dimer_Tnp_hAT"/>
    <property type="match status" value="1"/>
</dbReference>
<dbReference type="GO" id="GO:0016787">
    <property type="term" value="F:hydrolase activity"/>
    <property type="evidence" value="ECO:0007669"/>
    <property type="project" value="UniProtKB-KW"/>
</dbReference>
<dbReference type="PANTHER" id="PTHR37984">
    <property type="entry name" value="PROTEIN CBG26694"/>
    <property type="match status" value="1"/>
</dbReference>
<dbReference type="InterPro" id="IPR021109">
    <property type="entry name" value="Peptidase_aspartic_dom_sf"/>
</dbReference>
<dbReference type="GO" id="GO:0003676">
    <property type="term" value="F:nucleic acid binding"/>
    <property type="evidence" value="ECO:0007669"/>
    <property type="project" value="InterPro"/>
</dbReference>
<evidence type="ECO:0000256" key="3">
    <source>
        <dbReference type="ARBA" id="ARBA00022695"/>
    </source>
</evidence>
<dbReference type="InterPro" id="IPR050951">
    <property type="entry name" value="Retrovirus_Pol_polyprotein"/>
</dbReference>
<keyword evidence="7" id="KW-0695">RNA-directed DNA polymerase</keyword>
<feature type="compositionally biased region" description="Acidic residues" evidence="8">
    <location>
        <begin position="543"/>
        <end position="556"/>
    </location>
</feature>
<feature type="domain" description="Reverse transcriptase" evidence="9">
    <location>
        <begin position="1623"/>
        <end position="1802"/>
    </location>
</feature>
<dbReference type="Proteomes" id="UP000265515">
    <property type="component" value="Unassembled WGS sequence"/>
</dbReference>
<dbReference type="Pfam" id="PF17921">
    <property type="entry name" value="Integrase_H2C2"/>
    <property type="match status" value="1"/>
</dbReference>
<keyword evidence="6" id="KW-0378">Hydrolase</keyword>
<organism evidence="11 12">
    <name type="scientific">Chara braunii</name>
    <name type="common">Braun's stonewort</name>
    <dbReference type="NCBI Taxonomy" id="69332"/>
    <lineage>
        <taxon>Eukaryota</taxon>
        <taxon>Viridiplantae</taxon>
        <taxon>Streptophyta</taxon>
        <taxon>Charophyceae</taxon>
        <taxon>Charales</taxon>
        <taxon>Characeae</taxon>
        <taxon>Chara</taxon>
    </lineage>
</organism>
<evidence type="ECO:0000256" key="7">
    <source>
        <dbReference type="ARBA" id="ARBA00022918"/>
    </source>
</evidence>
<evidence type="ECO:0000256" key="2">
    <source>
        <dbReference type="ARBA" id="ARBA00022679"/>
    </source>
</evidence>
<dbReference type="InterPro" id="IPR041588">
    <property type="entry name" value="Integrase_H2C2"/>
</dbReference>
<dbReference type="InterPro" id="IPR001584">
    <property type="entry name" value="Integrase_cat-core"/>
</dbReference>
<feature type="compositionally biased region" description="Basic residues" evidence="8">
    <location>
        <begin position="822"/>
        <end position="832"/>
    </location>
</feature>
<comment type="caution">
    <text evidence="11">The sequence shown here is derived from an EMBL/GenBank/DDBJ whole genome shotgun (WGS) entry which is preliminary data.</text>
</comment>
<dbReference type="Gramene" id="GBG79182">
    <property type="protein sequence ID" value="GBG79182"/>
    <property type="gene ID" value="CBR_g28898"/>
</dbReference>
<evidence type="ECO:0000256" key="5">
    <source>
        <dbReference type="ARBA" id="ARBA00022759"/>
    </source>
</evidence>
<dbReference type="InterPro" id="IPR043128">
    <property type="entry name" value="Rev_trsase/Diguanyl_cyclase"/>
</dbReference>
<reference evidence="11 12" key="1">
    <citation type="journal article" date="2018" name="Cell">
        <title>The Chara Genome: Secondary Complexity and Implications for Plant Terrestrialization.</title>
        <authorList>
            <person name="Nishiyama T."/>
            <person name="Sakayama H."/>
            <person name="Vries J.D."/>
            <person name="Buschmann H."/>
            <person name="Saint-Marcoux D."/>
            <person name="Ullrich K.K."/>
            <person name="Haas F.B."/>
            <person name="Vanderstraeten L."/>
            <person name="Becker D."/>
            <person name="Lang D."/>
            <person name="Vosolsobe S."/>
            <person name="Rombauts S."/>
            <person name="Wilhelmsson P.K.I."/>
            <person name="Janitza P."/>
            <person name="Kern R."/>
            <person name="Heyl A."/>
            <person name="Rumpler F."/>
            <person name="Villalobos L.I.A.C."/>
            <person name="Clay J.M."/>
            <person name="Skokan R."/>
            <person name="Toyoda A."/>
            <person name="Suzuki Y."/>
            <person name="Kagoshima H."/>
            <person name="Schijlen E."/>
            <person name="Tajeshwar N."/>
            <person name="Catarino B."/>
            <person name="Hetherington A.J."/>
            <person name="Saltykova A."/>
            <person name="Bonnot C."/>
            <person name="Breuninger H."/>
            <person name="Symeonidi A."/>
            <person name="Radhakrishnan G.V."/>
            <person name="Van Nieuwerburgh F."/>
            <person name="Deforce D."/>
            <person name="Chang C."/>
            <person name="Karol K.G."/>
            <person name="Hedrich R."/>
            <person name="Ulvskov P."/>
            <person name="Glockner G."/>
            <person name="Delwiche C.F."/>
            <person name="Petrasek J."/>
            <person name="Van de Peer Y."/>
            <person name="Friml J."/>
            <person name="Beilby M."/>
            <person name="Dolan L."/>
            <person name="Kohara Y."/>
            <person name="Sugano S."/>
            <person name="Fujiyama A."/>
            <person name="Delaux P.-M."/>
            <person name="Quint M."/>
            <person name="TheiBen G."/>
            <person name="Hagemann M."/>
            <person name="Harholt J."/>
            <person name="Dunand C."/>
            <person name="Zachgo S."/>
            <person name="Langdale J."/>
            <person name="Maumus F."/>
            <person name="Straeten D.V.D."/>
            <person name="Gould S.B."/>
            <person name="Rensing S.A."/>
        </authorList>
    </citation>
    <scope>NUCLEOTIDE SEQUENCE [LARGE SCALE GENOMIC DNA]</scope>
    <source>
        <strain evidence="11 12">S276</strain>
    </source>
</reference>
<dbReference type="EMBL" id="BFEA01000313">
    <property type="protein sequence ID" value="GBG79182.1"/>
    <property type="molecule type" value="Genomic_DNA"/>
</dbReference>
<dbReference type="InterPro" id="IPR043502">
    <property type="entry name" value="DNA/RNA_pol_sf"/>
</dbReference>
<dbReference type="CDD" id="cd00303">
    <property type="entry name" value="retropepsin_like"/>
    <property type="match status" value="1"/>
</dbReference>
<dbReference type="PROSITE" id="PS50994">
    <property type="entry name" value="INTEGRASE"/>
    <property type="match status" value="1"/>
</dbReference>
<protein>
    <recommendedName>
        <fullName evidence="1">RNA-directed DNA polymerase</fullName>
        <ecNumber evidence="1">2.7.7.49</ecNumber>
    </recommendedName>
</protein>
<keyword evidence="3" id="KW-0548">Nucleotidyltransferase</keyword>
<feature type="compositionally biased region" description="Basic and acidic residues" evidence="8">
    <location>
        <begin position="589"/>
        <end position="644"/>
    </location>
</feature>
<feature type="compositionally biased region" description="Low complexity" evidence="8">
    <location>
        <begin position="1260"/>
        <end position="1272"/>
    </location>
</feature>
<dbReference type="FunFam" id="3.30.70.270:FF:000020">
    <property type="entry name" value="Transposon Tf2-6 polyprotein-like Protein"/>
    <property type="match status" value="1"/>
</dbReference>
<dbReference type="OrthoDB" id="645489at2759"/>
<dbReference type="SUPFAM" id="SSF53098">
    <property type="entry name" value="Ribonuclease H-like"/>
    <property type="match status" value="2"/>
</dbReference>
<keyword evidence="4" id="KW-0540">Nuclease</keyword>
<dbReference type="Gene3D" id="1.10.340.70">
    <property type="match status" value="1"/>
</dbReference>
<dbReference type="InterPro" id="IPR007021">
    <property type="entry name" value="DUF659"/>
</dbReference>
<dbReference type="InterPro" id="IPR000477">
    <property type="entry name" value="RT_dom"/>
</dbReference>
<evidence type="ECO:0000256" key="6">
    <source>
        <dbReference type="ARBA" id="ARBA00022801"/>
    </source>
</evidence>
<feature type="region of interest" description="Disordered" evidence="8">
    <location>
        <begin position="509"/>
        <end position="852"/>
    </location>
</feature>
<feature type="compositionally biased region" description="Basic residues" evidence="8">
    <location>
        <begin position="805"/>
        <end position="815"/>
    </location>
</feature>
<dbReference type="Gene3D" id="2.40.70.10">
    <property type="entry name" value="Acid Proteases"/>
    <property type="match status" value="1"/>
</dbReference>
<dbReference type="SUPFAM" id="SSF56672">
    <property type="entry name" value="DNA/RNA polymerases"/>
    <property type="match status" value="1"/>
</dbReference>
<dbReference type="GO" id="GO:0046983">
    <property type="term" value="F:protein dimerization activity"/>
    <property type="evidence" value="ECO:0007669"/>
    <property type="project" value="InterPro"/>
</dbReference>
<feature type="compositionally biased region" description="Basic and acidic residues" evidence="8">
    <location>
        <begin position="665"/>
        <end position="679"/>
    </location>
</feature>
<dbReference type="Gene3D" id="3.30.70.270">
    <property type="match status" value="2"/>
</dbReference>
<proteinExistence type="predicted"/>
<dbReference type="InterPro" id="IPR041373">
    <property type="entry name" value="RT_RNaseH"/>
</dbReference>
<keyword evidence="5" id="KW-0255">Endonuclease</keyword>
<dbReference type="FunFam" id="1.10.340.70:FF:000001">
    <property type="entry name" value="Retrovirus-related Pol polyprotein from transposon gypsy-like Protein"/>
    <property type="match status" value="1"/>
</dbReference>
<feature type="compositionally biased region" description="Acidic residues" evidence="8">
    <location>
        <begin position="680"/>
        <end position="702"/>
    </location>
</feature>
<accession>A0A388LAH1</accession>